<gene>
    <name evidence="1" type="ORF">XAT740_LOCUS42227</name>
</gene>
<evidence type="ECO:0000313" key="2">
    <source>
        <dbReference type="Proteomes" id="UP000663828"/>
    </source>
</evidence>
<dbReference type="AlphaFoldDB" id="A0A815WGG4"/>
<accession>A0A815WGG4</accession>
<feature type="non-terminal residue" evidence="1">
    <location>
        <position position="1"/>
    </location>
</feature>
<reference evidence="1" key="1">
    <citation type="submission" date="2021-02" db="EMBL/GenBank/DDBJ databases">
        <authorList>
            <person name="Nowell W R."/>
        </authorList>
    </citation>
    <scope>NUCLEOTIDE SEQUENCE</scope>
</reference>
<dbReference type="GO" id="GO:0003676">
    <property type="term" value="F:nucleic acid binding"/>
    <property type="evidence" value="ECO:0007669"/>
    <property type="project" value="InterPro"/>
</dbReference>
<dbReference type="Gene3D" id="3.30.420.10">
    <property type="entry name" value="Ribonuclease H-like superfamily/Ribonuclease H"/>
    <property type="match status" value="1"/>
</dbReference>
<organism evidence="1 2">
    <name type="scientific">Adineta ricciae</name>
    <name type="common">Rotifer</name>
    <dbReference type="NCBI Taxonomy" id="249248"/>
    <lineage>
        <taxon>Eukaryota</taxon>
        <taxon>Metazoa</taxon>
        <taxon>Spiralia</taxon>
        <taxon>Gnathifera</taxon>
        <taxon>Rotifera</taxon>
        <taxon>Eurotatoria</taxon>
        <taxon>Bdelloidea</taxon>
        <taxon>Adinetida</taxon>
        <taxon>Adinetidae</taxon>
        <taxon>Adineta</taxon>
    </lineage>
</organism>
<evidence type="ECO:0000313" key="1">
    <source>
        <dbReference type="EMBL" id="CAF1541667.1"/>
    </source>
</evidence>
<dbReference type="EMBL" id="CAJNOR010005039">
    <property type="protein sequence ID" value="CAF1541667.1"/>
    <property type="molecule type" value="Genomic_DNA"/>
</dbReference>
<dbReference type="InterPro" id="IPR036397">
    <property type="entry name" value="RNaseH_sf"/>
</dbReference>
<dbReference type="Proteomes" id="UP000663828">
    <property type="component" value="Unassembled WGS sequence"/>
</dbReference>
<protein>
    <submittedName>
        <fullName evidence="1">Uncharacterized protein</fullName>
    </submittedName>
</protein>
<dbReference type="PANTHER" id="PTHR33939">
    <property type="entry name" value="PROTEIN CBG22215"/>
    <property type="match status" value="1"/>
</dbReference>
<sequence>IIYLIRMPTGHEFSQEVKQLIFHVIDFVENEKNGPVIPLYNVKARLVKMLNISERSVYRLTHELHHLRCKETKKISQEQQAMEEKKKEEPIVKNLRSRTIVYPTTKPLQYSTSNAPAKILHRRHTASSVYPSKDHLVPQALFPEKKMHSGRPNIVLSEQGKDLIRLEFHKLLQEKVYPTSEKLLKRLTEQYEDFPIRSTSTLCKTLRHLGFIYQRTSKIKIALDSQAFVAARAKYFQTLEELRAANVHLYYHDETWINLREVKRSIWTLNGEGEIKKRWWKRIPSGEDHNMDSTHFITWLDSTCATLREEIGKKARIAICLDNATWHNKLTKESVIPKRASPKGDIQQWLKDHKINFSEKLIKAQLLELVCANCPPKEYISDQIGKKYGIEIFRLPKLHCSLSPIELS</sequence>
<name>A0A815WGG4_ADIRI</name>
<dbReference type="PANTHER" id="PTHR33939:SF1">
    <property type="entry name" value="DUF4371 DOMAIN-CONTAINING PROTEIN"/>
    <property type="match status" value="1"/>
</dbReference>
<comment type="caution">
    <text evidence="1">The sequence shown here is derived from an EMBL/GenBank/DDBJ whole genome shotgun (WGS) entry which is preliminary data.</text>
</comment>
<keyword evidence="2" id="KW-1185">Reference proteome</keyword>
<proteinExistence type="predicted"/>